<reference evidence="5 6" key="1">
    <citation type="journal article" date="2010" name="Nature">
        <title>Genome sequencing and analysis of the model grass Brachypodium distachyon.</title>
        <authorList>
            <consortium name="International Brachypodium Initiative"/>
        </authorList>
    </citation>
    <scope>NUCLEOTIDE SEQUENCE [LARGE SCALE GENOMIC DNA]</scope>
    <source>
        <strain evidence="5 6">Bd21</strain>
    </source>
</reference>
<keyword evidence="1" id="KW-0677">Repeat</keyword>
<dbReference type="PANTHER" id="PTHR47926:SF476">
    <property type="entry name" value="PENTATRICOPEPTIDE REPEAT-CONTAINING PROTEIN"/>
    <property type="match status" value="1"/>
</dbReference>
<reference evidence="5" key="2">
    <citation type="submission" date="2017-06" db="EMBL/GenBank/DDBJ databases">
        <title>WGS assembly of Brachypodium distachyon.</title>
        <authorList>
            <consortium name="The International Brachypodium Initiative"/>
            <person name="Lucas S."/>
            <person name="Harmon-Smith M."/>
            <person name="Lail K."/>
            <person name="Tice H."/>
            <person name="Grimwood J."/>
            <person name="Bruce D."/>
            <person name="Barry K."/>
            <person name="Shu S."/>
            <person name="Lindquist E."/>
            <person name="Wang M."/>
            <person name="Pitluck S."/>
            <person name="Vogel J.P."/>
            <person name="Garvin D.F."/>
            <person name="Mockler T.C."/>
            <person name="Schmutz J."/>
            <person name="Rokhsar D."/>
            <person name="Bevan M.W."/>
        </authorList>
    </citation>
    <scope>NUCLEOTIDE SEQUENCE</scope>
    <source>
        <strain evidence="5">Bd21</strain>
    </source>
</reference>
<dbReference type="OrthoDB" id="731210at2759"/>
<evidence type="ECO:0000256" key="1">
    <source>
        <dbReference type="ARBA" id="ARBA00022737"/>
    </source>
</evidence>
<dbReference type="FunCoup" id="A0A2K2CGH7">
    <property type="interactions" value="1456"/>
</dbReference>
<evidence type="ECO:0008006" key="8">
    <source>
        <dbReference type="Google" id="ProtNLM"/>
    </source>
</evidence>
<reference evidence="6" key="3">
    <citation type="submission" date="2018-08" db="UniProtKB">
        <authorList>
            <consortium name="EnsemblPlants"/>
        </authorList>
    </citation>
    <scope>IDENTIFICATION</scope>
    <source>
        <strain evidence="6">cv. Bd21</strain>
    </source>
</reference>
<feature type="repeat" description="PPR" evidence="3">
    <location>
        <begin position="115"/>
        <end position="149"/>
    </location>
</feature>
<dbReference type="NCBIfam" id="TIGR00756">
    <property type="entry name" value="PPR"/>
    <property type="match status" value="3"/>
</dbReference>
<feature type="region of interest" description="Disordered" evidence="4">
    <location>
        <begin position="644"/>
        <end position="663"/>
    </location>
</feature>
<evidence type="ECO:0000256" key="3">
    <source>
        <dbReference type="PROSITE-ProRule" id="PRU00708"/>
    </source>
</evidence>
<dbReference type="PANTHER" id="PTHR47926">
    <property type="entry name" value="PENTATRICOPEPTIDE REPEAT-CONTAINING PROTEIN"/>
    <property type="match status" value="1"/>
</dbReference>
<dbReference type="Pfam" id="PF01535">
    <property type="entry name" value="PPR"/>
    <property type="match status" value="3"/>
</dbReference>
<protein>
    <recommendedName>
        <fullName evidence="8">Pentacotripeptide-repeat region of PRORP domain-containing protein</fullName>
    </recommendedName>
</protein>
<dbReference type="InterPro" id="IPR011990">
    <property type="entry name" value="TPR-like_helical_dom_sf"/>
</dbReference>
<dbReference type="Gene3D" id="1.25.40.10">
    <property type="entry name" value="Tetratricopeptide repeat domain"/>
    <property type="match status" value="5"/>
</dbReference>
<dbReference type="AlphaFoldDB" id="A0A2K2CGH7"/>
<dbReference type="FunFam" id="1.25.40.10:FF:000950">
    <property type="entry name" value="Pentatricopeptide repeat-containing protein"/>
    <property type="match status" value="1"/>
</dbReference>
<dbReference type="InterPro" id="IPR002885">
    <property type="entry name" value="PPR_rpt"/>
</dbReference>
<accession>A0A2K2CGH7</accession>
<dbReference type="ExpressionAtlas" id="A0A2K2CGH7">
    <property type="expression patterns" value="baseline"/>
</dbReference>
<dbReference type="GO" id="GO:0009451">
    <property type="term" value="P:RNA modification"/>
    <property type="evidence" value="ECO:0007669"/>
    <property type="project" value="InterPro"/>
</dbReference>
<dbReference type="Gramene" id="PNT61129">
    <property type="protein sequence ID" value="PNT61129"/>
    <property type="gene ID" value="BRADI_5g10630v3"/>
</dbReference>
<evidence type="ECO:0000313" key="5">
    <source>
        <dbReference type="EMBL" id="PNT61129.1"/>
    </source>
</evidence>
<keyword evidence="2" id="KW-0809">Transit peptide</keyword>
<evidence type="ECO:0000256" key="4">
    <source>
        <dbReference type="SAM" id="MobiDB-lite"/>
    </source>
</evidence>
<keyword evidence="7" id="KW-1185">Reference proteome</keyword>
<dbReference type="EnsemblPlants" id="PNT61129">
    <property type="protein sequence ID" value="PNT61129"/>
    <property type="gene ID" value="BRADI_5g10630v3"/>
</dbReference>
<dbReference type="Proteomes" id="UP000008810">
    <property type="component" value="Chromosome 5"/>
</dbReference>
<evidence type="ECO:0000256" key="2">
    <source>
        <dbReference type="ARBA" id="ARBA00022946"/>
    </source>
</evidence>
<evidence type="ECO:0000313" key="6">
    <source>
        <dbReference type="EnsemblPlants" id="PNT61129"/>
    </source>
</evidence>
<dbReference type="PROSITE" id="PS51375">
    <property type="entry name" value="PPR"/>
    <property type="match status" value="3"/>
</dbReference>
<dbReference type="GO" id="GO:0099402">
    <property type="term" value="P:plant organ development"/>
    <property type="evidence" value="ECO:0007669"/>
    <property type="project" value="UniProtKB-ARBA"/>
</dbReference>
<organism evidence="5">
    <name type="scientific">Brachypodium distachyon</name>
    <name type="common">Purple false brome</name>
    <name type="synonym">Trachynia distachya</name>
    <dbReference type="NCBI Taxonomy" id="15368"/>
    <lineage>
        <taxon>Eukaryota</taxon>
        <taxon>Viridiplantae</taxon>
        <taxon>Streptophyta</taxon>
        <taxon>Embryophyta</taxon>
        <taxon>Tracheophyta</taxon>
        <taxon>Spermatophyta</taxon>
        <taxon>Magnoliopsida</taxon>
        <taxon>Liliopsida</taxon>
        <taxon>Poales</taxon>
        <taxon>Poaceae</taxon>
        <taxon>BOP clade</taxon>
        <taxon>Pooideae</taxon>
        <taxon>Stipodae</taxon>
        <taxon>Brachypodieae</taxon>
        <taxon>Brachypodium</taxon>
    </lineage>
</organism>
<dbReference type="Pfam" id="PF13041">
    <property type="entry name" value="PPR_2"/>
    <property type="match status" value="1"/>
</dbReference>
<dbReference type="GO" id="GO:0003723">
    <property type="term" value="F:RNA binding"/>
    <property type="evidence" value="ECO:0007669"/>
    <property type="project" value="InterPro"/>
</dbReference>
<dbReference type="InterPro" id="IPR046960">
    <property type="entry name" value="PPR_At4g14850-like_plant"/>
</dbReference>
<dbReference type="InParanoid" id="A0A2K2CGH7"/>
<gene>
    <name evidence="5" type="ORF">BRADI_5g10630v3</name>
</gene>
<evidence type="ECO:0000313" key="7">
    <source>
        <dbReference type="Proteomes" id="UP000008810"/>
    </source>
</evidence>
<proteinExistence type="predicted"/>
<feature type="repeat" description="PPR" evidence="3">
    <location>
        <begin position="496"/>
        <end position="530"/>
    </location>
</feature>
<dbReference type="EMBL" id="CM000884">
    <property type="protein sequence ID" value="PNT61129.1"/>
    <property type="molecule type" value="Genomic_DNA"/>
</dbReference>
<sequence length="678" mass="74395">MAAAAASTSAATVSAISAHVAAGRLFAALDKLTPSWSSSPIPSCLYASLLRLATSHGSLSAARRIATHLAASSSASSTSRSSVPTFLFNRAIESLAACGSVADARELFDLMPLRDGGSWNAIITASSRAGHPSEALSLFSNMNSLGIRPKDATMASVLSCCAECLDLCGARQLHGHIAKRDFQSNVILGTALVDVYGNCFLLADARRAFDDILEPNAISWNVIVRRYHLAGMGDMAVDMFFRMLSAGVRPLGYTVSHAVLACRDNNALEEGRCIHAFVLRHGYEHHVHVRSSVVDMYAKCGAMDAAQSLFNLAPMKDMQMRQETREFDAITLGSVLSACTGILDIGKGEEVHAFAIKCGFFSSPILKNALVRMYSKCGCLRSAERLLLFEMGSERDSYSWNSLISGYERHSMSEAALYALTKMQSEVTPNQSTFSSALAACANIFLLKQGMQIHAYMIRKGYEIDDILRSVLIDMYCKCRQFDYSIRIFEARPSRDVILWNSMIFGCAYSGKGEYGLDLFDEMQKQGIKADSVTFLGALVSCISEGHVRLGRSYFTLMMDESIIPRIEHYECMIELLGKHGCMVELEDFVEHMPFEPTTAMWLRIFDCCREYGNRKLGERAAKCINDSNPLTPVQFVATVDYESNDGGREAESTSFSSEGEGCEELPFSLEGEARLPL</sequence>
<name>A0A2K2CGH7_BRADI</name>
<feature type="repeat" description="PPR" evidence="3">
    <location>
        <begin position="216"/>
        <end position="250"/>
    </location>
</feature>
<dbReference type="FunFam" id="1.25.40.10:FF:000158">
    <property type="entry name" value="pentatricopeptide repeat-containing protein At2g33680"/>
    <property type="match status" value="1"/>
</dbReference>